<dbReference type="EMBL" id="JASBNA010000010">
    <property type="protein sequence ID" value="KAK7688668.1"/>
    <property type="molecule type" value="Genomic_DNA"/>
</dbReference>
<feature type="region of interest" description="Disordered" evidence="1">
    <location>
        <begin position="1000"/>
        <end position="1020"/>
    </location>
</feature>
<dbReference type="InterPro" id="IPR046496">
    <property type="entry name" value="DUF6589"/>
</dbReference>
<keyword evidence="4" id="KW-1185">Reference proteome</keyword>
<comment type="caution">
    <text evidence="3">The sequence shown here is derived from an EMBL/GenBank/DDBJ whole genome shotgun (WGS) entry which is preliminary data.</text>
</comment>
<evidence type="ECO:0000313" key="3">
    <source>
        <dbReference type="EMBL" id="KAK7688668.1"/>
    </source>
</evidence>
<feature type="compositionally biased region" description="Acidic residues" evidence="1">
    <location>
        <begin position="1005"/>
        <end position="1020"/>
    </location>
</feature>
<gene>
    <name evidence="3" type="ORF">QCA50_008206</name>
</gene>
<evidence type="ECO:0000259" key="2">
    <source>
        <dbReference type="Pfam" id="PF20231"/>
    </source>
</evidence>
<feature type="domain" description="DUF6589" evidence="2">
    <location>
        <begin position="408"/>
        <end position="874"/>
    </location>
</feature>
<protein>
    <recommendedName>
        <fullName evidence="2">DUF6589 domain-containing protein</fullName>
    </recommendedName>
</protein>
<proteinExistence type="predicted"/>
<feature type="region of interest" description="Disordered" evidence="1">
    <location>
        <begin position="695"/>
        <end position="722"/>
    </location>
</feature>
<accession>A0AAW0GEX5</accession>
<dbReference type="Pfam" id="PF20231">
    <property type="entry name" value="DUF6589"/>
    <property type="match status" value="1"/>
</dbReference>
<dbReference type="Proteomes" id="UP001385951">
    <property type="component" value="Unassembled WGS sequence"/>
</dbReference>
<feature type="compositionally biased region" description="Polar residues" evidence="1">
    <location>
        <begin position="35"/>
        <end position="59"/>
    </location>
</feature>
<reference evidence="3 4" key="1">
    <citation type="submission" date="2022-09" db="EMBL/GenBank/DDBJ databases">
        <authorList>
            <person name="Palmer J.M."/>
        </authorList>
    </citation>
    <scope>NUCLEOTIDE SEQUENCE [LARGE SCALE GENOMIC DNA]</scope>
    <source>
        <strain evidence="3 4">DSM 7382</strain>
    </source>
</reference>
<evidence type="ECO:0000256" key="1">
    <source>
        <dbReference type="SAM" id="MobiDB-lite"/>
    </source>
</evidence>
<organism evidence="3 4">
    <name type="scientific">Cerrena zonata</name>
    <dbReference type="NCBI Taxonomy" id="2478898"/>
    <lineage>
        <taxon>Eukaryota</taxon>
        <taxon>Fungi</taxon>
        <taxon>Dikarya</taxon>
        <taxon>Basidiomycota</taxon>
        <taxon>Agaricomycotina</taxon>
        <taxon>Agaricomycetes</taxon>
        <taxon>Polyporales</taxon>
        <taxon>Cerrenaceae</taxon>
        <taxon>Cerrena</taxon>
    </lineage>
</organism>
<dbReference type="AlphaFoldDB" id="A0AAW0GEX5"/>
<feature type="region of interest" description="Disordered" evidence="1">
    <location>
        <begin position="25"/>
        <end position="73"/>
    </location>
</feature>
<evidence type="ECO:0000313" key="4">
    <source>
        <dbReference type="Proteomes" id="UP001385951"/>
    </source>
</evidence>
<sequence length="1020" mass="115272">MAPHTNNEGTFQFILENVPGTAAYPPESPVAALSTPATPQVHSRTQHSRGTSSFSSDLPSTPIGAPNKRRSPMTNRQKLNAAMSYIIDTLDLSFTEFLWEYFRYTDEKGKPIPRMASHVASLDRLLRGRGTLHTFAHILGEVLKDPLSHAKRGSEDEDLMYSISTSYLDIRLAMPAITTLAVELVRSRAIKEISHVVKGHVGLHGSLLSPHSGGRKQISWADISAKTPAIVQGVFKTETPLLTYLISILVTPPRRKNSSGVIVVRKMRPTHITSAEILSTIAHCRTAHARLMPVCRGILYFACGAQHTLFQYSSRVGHTPSYNTVLATLKRMAACDAAYLRELGNDDNEGIILRTDNVQQYLKRRELRIGRESTMKIGMSAMVNTLEGYTASALDLDDKIYRIRNSKRDEMEVETLLGFIDEAHAQNVAILQWVQVLVNYIPELSDLKPIVAKAFQTVGQGAKMPLPRKHQTVIHPLATVAKNENITTEFRDALVDFLSQIGQLDAAFKHRLIFLGGDGLTFERSLNIKAYLRDQSNELRRMDIFEPFIENWHAGWTKLSQDYATHWGRDASQDPSTLSHSTNKIGQKKPTNINKVDYYPAAYTVFLVLDVRMLDCWRILFETNDLFSYFRNLKMSNNLPSFEDLKAKAEVLHLRYSSHLAYEKAKQGVVPETGTFAVPPGSPWKLPSVEESSLIDRHTRTSKGKGKKSESEQKTRASKAAFKGDASLARSIMFIRDTMLTREHAQAISDGDPGRVYEAFKRMCITFAGSSHSKYMYYTLEQICNLEYESSPELKELFLRNWIINPSGEPGRYVAGDLHLEHLNLELEEHIKHKDSAWDDDHIRKVISPNIAHFVNLKNTFREGLGLSKRRGKHPTPHSRPEVKILLQTYKNEELHKFRVGRCYDDFADEVDVYGNGVKNLFEGRLQKFLLDWKARRGDVSRSASGGGIVALNEYIQNLWREIDEEEEEENEDFEVRTNGSMGMVDGELVVEYGDDGIGERLNEGENELDELDESFEDEI</sequence>
<name>A0AAW0GEX5_9APHY</name>